<organism evidence="3 4">
    <name type="scientific">Nannochloropsis gaditana</name>
    <dbReference type="NCBI Taxonomy" id="72520"/>
    <lineage>
        <taxon>Eukaryota</taxon>
        <taxon>Sar</taxon>
        <taxon>Stramenopiles</taxon>
        <taxon>Ochrophyta</taxon>
        <taxon>Eustigmatophyceae</taxon>
        <taxon>Eustigmatales</taxon>
        <taxon>Monodopsidaceae</taxon>
        <taxon>Nannochloropsis</taxon>
    </lineage>
</organism>
<feature type="transmembrane region" description="Helical" evidence="2">
    <location>
        <begin position="235"/>
        <end position="257"/>
    </location>
</feature>
<dbReference type="EMBL" id="AZIL01001546">
    <property type="protein sequence ID" value="EWM23624.1"/>
    <property type="molecule type" value="Genomic_DNA"/>
</dbReference>
<dbReference type="AlphaFoldDB" id="W7TTG1"/>
<feature type="region of interest" description="Disordered" evidence="1">
    <location>
        <begin position="262"/>
        <end position="314"/>
    </location>
</feature>
<sequence length="314" mass="34043">MDANIISHTTDMILRESMLGLRPSCWSCLRFHSFVLLVTMCIGLRDSSQIIDYDAVVLTTDRAQHSRPEVSFPGDVPVVEGVVRLALPAGLDGNGTDSASTCVAQLNKTCFGLCMQTLRIDQLGPLQNLTSLAVNPVSPRVPRPSATPNPCDCPRGLGVYLAANRSARWTFPGAMPPRSFNVSMSPDGTLLVRHAQTLGERRKCTYTFQVASGVVMGLEAGDGTKKPKKRSSFPVWATILIAVAGVFSLSALAFAVLRRLQQPAPSSSPKERQHRHRSRQRHGGKEERKKVRINGTGPADSLLEAVEEGQDESG</sequence>
<dbReference type="OrthoDB" id="10301069at2759"/>
<feature type="compositionally biased region" description="Basic residues" evidence="1">
    <location>
        <begin position="272"/>
        <end position="282"/>
    </location>
</feature>
<proteinExistence type="predicted"/>
<feature type="compositionally biased region" description="Acidic residues" evidence="1">
    <location>
        <begin position="305"/>
        <end position="314"/>
    </location>
</feature>
<protein>
    <submittedName>
        <fullName evidence="3">Uncharacterized protein</fullName>
    </submittedName>
</protein>
<reference evidence="3 4" key="1">
    <citation type="journal article" date="2014" name="Mol. Plant">
        <title>Chromosome Scale Genome Assembly and Transcriptome Profiling of Nannochloropsis gaditana in Nitrogen Depletion.</title>
        <authorList>
            <person name="Corteggiani Carpinelli E."/>
            <person name="Telatin A."/>
            <person name="Vitulo N."/>
            <person name="Forcato C."/>
            <person name="D'Angelo M."/>
            <person name="Schiavon R."/>
            <person name="Vezzi A."/>
            <person name="Giacometti G.M."/>
            <person name="Morosinotto T."/>
            <person name="Valle G."/>
        </authorList>
    </citation>
    <scope>NUCLEOTIDE SEQUENCE [LARGE SCALE GENOMIC DNA]</scope>
    <source>
        <strain evidence="3 4">B-31</strain>
    </source>
</reference>
<keyword evidence="4" id="KW-1185">Reference proteome</keyword>
<evidence type="ECO:0000256" key="2">
    <source>
        <dbReference type="SAM" id="Phobius"/>
    </source>
</evidence>
<keyword evidence="2" id="KW-0812">Transmembrane</keyword>
<dbReference type="Proteomes" id="UP000019335">
    <property type="component" value="Chromosome 16"/>
</dbReference>
<name>W7TTG1_9STRA</name>
<keyword evidence="2" id="KW-1133">Transmembrane helix</keyword>
<evidence type="ECO:0000313" key="3">
    <source>
        <dbReference type="EMBL" id="EWM23624.1"/>
    </source>
</evidence>
<accession>W7TTG1</accession>
<evidence type="ECO:0000313" key="4">
    <source>
        <dbReference type="Proteomes" id="UP000019335"/>
    </source>
</evidence>
<evidence type="ECO:0000256" key="1">
    <source>
        <dbReference type="SAM" id="MobiDB-lite"/>
    </source>
</evidence>
<comment type="caution">
    <text evidence="3">The sequence shown here is derived from an EMBL/GenBank/DDBJ whole genome shotgun (WGS) entry which is preliminary data.</text>
</comment>
<keyword evidence="2" id="KW-0472">Membrane</keyword>
<gene>
    <name evidence="3" type="ORF">Naga_100137g18</name>
</gene>